<dbReference type="RefSeq" id="XP_039133033.1">
    <property type="nucleotide sequence ID" value="XM_039277099.1"/>
</dbReference>
<name>A0AB40C1H7_DIOCR</name>
<dbReference type="Gene3D" id="1.10.10.60">
    <property type="entry name" value="Homeodomain-like"/>
    <property type="match status" value="1"/>
</dbReference>
<dbReference type="PANTHER" id="PTHR14000">
    <property type="entry name" value="FINGER CCCH DOMAIN PROTEIN, PUTATIVE (DUF3755)-RELATED"/>
    <property type="match status" value="1"/>
</dbReference>
<feature type="compositionally biased region" description="Low complexity" evidence="2">
    <location>
        <begin position="70"/>
        <end position="84"/>
    </location>
</feature>
<gene>
    <name evidence="4" type="primary">LOC120270088</name>
</gene>
<reference evidence="4" key="1">
    <citation type="submission" date="2025-08" db="UniProtKB">
        <authorList>
            <consortium name="RefSeq"/>
        </authorList>
    </citation>
    <scope>IDENTIFICATION</scope>
</reference>
<feature type="coiled-coil region" evidence="1">
    <location>
        <begin position="24"/>
        <end position="52"/>
    </location>
</feature>
<evidence type="ECO:0000256" key="2">
    <source>
        <dbReference type="SAM" id="MobiDB-lite"/>
    </source>
</evidence>
<dbReference type="InterPro" id="IPR001005">
    <property type="entry name" value="SANT/Myb"/>
</dbReference>
<evidence type="ECO:0000313" key="4">
    <source>
        <dbReference type="RefSeq" id="XP_039133033.1"/>
    </source>
</evidence>
<dbReference type="CDD" id="cd00167">
    <property type="entry name" value="SANT"/>
    <property type="match status" value="1"/>
</dbReference>
<keyword evidence="3" id="KW-1185">Reference proteome</keyword>
<sequence>MASPLMEKPSSREECRVQKYAERLDVLKINSNAEQQKKQQQQQQQLQIQQQQTATLDFLDRLFSPPTPTVSTVTTVSSASSAPTPRTPELRSMATGGYPCRPQGIITGGGDIPVNGVYGYASMGNVYNGVAIAGSSEGGRQGLQHLPQQFTVWTPDEHRIFMEGLQKYCTDPIVDKYAKIAAALPRKTIRDVALRLKWLMARKERRKRIRDGCHNSIINNNKKERIIYPSNSHALQMPHMPGDGNVIRGDNGDIRRTLFDLNKDIFKKVSENSQASENIELLYHALNNLFEILRINVIPDKENKMPPLPVNLNAQLVQFILQCLNKPHGEKLHK</sequence>
<organism evidence="3 4">
    <name type="scientific">Dioscorea cayennensis subsp. rotundata</name>
    <name type="common">White Guinea yam</name>
    <name type="synonym">Dioscorea rotundata</name>
    <dbReference type="NCBI Taxonomy" id="55577"/>
    <lineage>
        <taxon>Eukaryota</taxon>
        <taxon>Viridiplantae</taxon>
        <taxon>Streptophyta</taxon>
        <taxon>Embryophyta</taxon>
        <taxon>Tracheophyta</taxon>
        <taxon>Spermatophyta</taxon>
        <taxon>Magnoliopsida</taxon>
        <taxon>Liliopsida</taxon>
        <taxon>Dioscoreales</taxon>
        <taxon>Dioscoreaceae</taxon>
        <taxon>Dioscorea</taxon>
    </lineage>
</organism>
<protein>
    <submittedName>
        <fullName evidence="4">Uncharacterized protein LOC120270088 isoform X1</fullName>
    </submittedName>
</protein>
<dbReference type="Proteomes" id="UP001515500">
    <property type="component" value="Chromosome 10"/>
</dbReference>
<dbReference type="PANTHER" id="PTHR14000:SF1">
    <property type="entry name" value="HISTONE H2A DEUBIQUITINASE (DUF3755)"/>
    <property type="match status" value="1"/>
</dbReference>
<dbReference type="SUPFAM" id="SSF46689">
    <property type="entry name" value="Homeodomain-like"/>
    <property type="match status" value="1"/>
</dbReference>
<dbReference type="AlphaFoldDB" id="A0AB40C1H7"/>
<keyword evidence="1" id="KW-0175">Coiled coil</keyword>
<evidence type="ECO:0000256" key="1">
    <source>
        <dbReference type="SAM" id="Coils"/>
    </source>
</evidence>
<accession>A0AB40C1H7</accession>
<proteinExistence type="predicted"/>
<feature type="region of interest" description="Disordered" evidence="2">
    <location>
        <begin position="70"/>
        <end position="90"/>
    </location>
</feature>
<evidence type="ECO:0000313" key="3">
    <source>
        <dbReference type="Proteomes" id="UP001515500"/>
    </source>
</evidence>
<dbReference type="InterPro" id="IPR009057">
    <property type="entry name" value="Homeodomain-like_sf"/>
</dbReference>
<dbReference type="GeneID" id="120270088"/>